<evidence type="ECO:0000256" key="3">
    <source>
        <dbReference type="ARBA" id="ARBA00004859"/>
    </source>
</evidence>
<dbReference type="GO" id="GO:0042803">
    <property type="term" value="F:protein homodimerization activity"/>
    <property type="evidence" value="ECO:0007669"/>
    <property type="project" value="UniProtKB-ARBA"/>
</dbReference>
<dbReference type="InterPro" id="IPR036660">
    <property type="entry name" value="Fe-S_hydroAse_TtdB_cat_sf"/>
</dbReference>
<dbReference type="Pfam" id="PF05683">
    <property type="entry name" value="Fumerase_C"/>
    <property type="match status" value="1"/>
</dbReference>
<dbReference type="NCBIfam" id="TIGR00722">
    <property type="entry name" value="ttdA_fumA_fumB"/>
    <property type="match status" value="1"/>
</dbReference>
<evidence type="ECO:0000256" key="2">
    <source>
        <dbReference type="ARBA" id="ARBA00001966"/>
    </source>
</evidence>
<dbReference type="PANTHER" id="PTHR30389">
    <property type="entry name" value="FUMARATE HYDRATASE-RELATED"/>
    <property type="match status" value="1"/>
</dbReference>
<comment type="catalytic activity">
    <reaction evidence="1 12">
        <text>(S)-malate = fumarate + H2O</text>
        <dbReference type="Rhea" id="RHEA:12460"/>
        <dbReference type="ChEBI" id="CHEBI:15377"/>
        <dbReference type="ChEBI" id="CHEBI:15589"/>
        <dbReference type="ChEBI" id="CHEBI:29806"/>
        <dbReference type="EC" id="4.2.1.2"/>
    </reaction>
</comment>
<dbReference type="PANTHER" id="PTHR30389:SF0">
    <property type="entry name" value="FUMARATE HYDRATASE CLASS I, AEROBIC"/>
    <property type="match status" value="1"/>
</dbReference>
<evidence type="ECO:0000256" key="9">
    <source>
        <dbReference type="ARBA" id="ARBA00023004"/>
    </source>
</evidence>
<dbReference type="GO" id="GO:0046872">
    <property type="term" value="F:metal ion binding"/>
    <property type="evidence" value="ECO:0007669"/>
    <property type="project" value="UniProtKB-UniRule"/>
</dbReference>
<dbReference type="PIRSF" id="PIRSF001394">
    <property type="entry name" value="Fe_dep_fumar_hy"/>
    <property type="match status" value="1"/>
</dbReference>
<feature type="domain" description="Fe-S hydro-lyase tartrate dehydratase alpha-type catalytic" evidence="13">
    <location>
        <begin position="52"/>
        <end position="327"/>
    </location>
</feature>
<comment type="caution">
    <text evidence="15">The sequence shown here is derived from an EMBL/GenBank/DDBJ whole genome shotgun (WGS) entry which is preliminary data.</text>
</comment>
<sequence>MAPTPDFSYSDLLPLGDDPTPYRKLTSEGVSTFEAGGRTFLQVEPEALRLLTAEAMHDISHYLRPAHLAQLRRILDDPEASPNDRFVALDLLKNVNISAGGILPMCQDTGTAIVMGKRGQNVLTSGNDDAAIARGVYDAYTKLNLRYSQMAPVTMWDEKNTGSNLPAQIELYATDGDAYKFLFMAKGGGSANKSYLYQETKAILNEKSMLAFLEQKIRSLGTAACPPYHLAIVVGGTSAEFALKTAKYASAHYLDAMPTSGDAATGHGFRDLELEQKVLELTQKIGIGAQFGGKYFCHDVRVIRLPRHGASLPVAMAVSCSADRQALGKITAEGVFLEQLETDPAKYLPETTDEHLDDAVVRIDLNRPMSEIRDELSKHPVKTRLSLTGTLVVARDIAHAKIKERLDAGEGMPQYLKDHPVYYAGPAKTPEGFASGSFGPTTAGRMDSYVDQFQAAGGSMVMLAKGNRSKQVTQACATHGGFYLGSIGGPAARLAQDCIKKVEVLEYAELGMEAVWRIEVEDFPAFIVVDDKGNDFFAEVTDGPLITSIRVRSAQ</sequence>
<dbReference type="EC" id="4.2.1.2" evidence="12"/>
<evidence type="ECO:0000256" key="11">
    <source>
        <dbReference type="ARBA" id="ARBA00023239"/>
    </source>
</evidence>
<dbReference type="OrthoDB" id="9798978at2"/>
<comment type="function">
    <text evidence="12">Catalyzes the reversible hydration of fumarate to (S)-malate.</text>
</comment>
<name>A0A540W3V9_9ACTN</name>
<dbReference type="InterPro" id="IPR020557">
    <property type="entry name" value="Fumarate_lyase_CS"/>
</dbReference>
<dbReference type="SUPFAM" id="SSF117457">
    <property type="entry name" value="FumA C-terminal domain-like"/>
    <property type="match status" value="1"/>
</dbReference>
<dbReference type="InterPro" id="IPR004647">
    <property type="entry name" value="Fe-S_hydro-lyase_TtdB-typ_cat"/>
</dbReference>
<evidence type="ECO:0000256" key="5">
    <source>
        <dbReference type="ARBA" id="ARBA00011738"/>
    </source>
</evidence>
<dbReference type="RefSeq" id="WP_141634239.1">
    <property type="nucleotide sequence ID" value="NZ_VIGB01000003.1"/>
</dbReference>
<dbReference type="InterPro" id="IPR011167">
    <property type="entry name" value="Fe_dep_fumarate_hydratase"/>
</dbReference>
<dbReference type="FunFam" id="3.20.130.10:FF:000001">
    <property type="entry name" value="Fumarate hydratase class I"/>
    <property type="match status" value="1"/>
</dbReference>
<keyword evidence="6 12" id="KW-0004">4Fe-4S</keyword>
<dbReference type="GO" id="GO:0051539">
    <property type="term" value="F:4 iron, 4 sulfur cluster binding"/>
    <property type="evidence" value="ECO:0007669"/>
    <property type="project" value="UniProtKB-UniRule"/>
</dbReference>
<reference evidence="15 16" key="1">
    <citation type="submission" date="2019-06" db="EMBL/GenBank/DDBJ databases">
        <title>Description of Kitasatospora acidophila sp. nov. isolated from pine grove soil, and reclassification of Streptomyces novaecaesareae to Kitasatospora novaeceasareae comb. nov.</title>
        <authorList>
            <person name="Kim M.J."/>
        </authorList>
    </citation>
    <scope>NUCLEOTIDE SEQUENCE [LARGE SCALE GENOMIC DNA]</scope>
    <source>
        <strain evidence="15 16">MMS16-CNU292</strain>
    </source>
</reference>
<dbReference type="AlphaFoldDB" id="A0A540W3V9"/>
<comment type="pathway">
    <text evidence="3">Carbohydrate metabolism; tricarboxylic acid cycle; (S)-malate from fumarate: step 1/1.</text>
</comment>
<dbReference type="NCBIfam" id="TIGR00723">
    <property type="entry name" value="ttdB_fumA_fumB"/>
    <property type="match status" value="1"/>
</dbReference>
<keyword evidence="8 12" id="KW-0479">Metal-binding</keyword>
<evidence type="ECO:0000313" key="15">
    <source>
        <dbReference type="EMBL" id="TQF03617.1"/>
    </source>
</evidence>
<dbReference type="GO" id="GO:0006099">
    <property type="term" value="P:tricarboxylic acid cycle"/>
    <property type="evidence" value="ECO:0007669"/>
    <property type="project" value="UniProtKB-KW"/>
</dbReference>
<organism evidence="15 16">
    <name type="scientific">Kitasatospora acidiphila</name>
    <dbReference type="NCBI Taxonomy" id="2567942"/>
    <lineage>
        <taxon>Bacteria</taxon>
        <taxon>Bacillati</taxon>
        <taxon>Actinomycetota</taxon>
        <taxon>Actinomycetes</taxon>
        <taxon>Kitasatosporales</taxon>
        <taxon>Streptomycetaceae</taxon>
        <taxon>Kitasatospora</taxon>
    </lineage>
</organism>
<dbReference type="InterPro" id="IPR051208">
    <property type="entry name" value="Class-I_Fumarase/Tartrate_DH"/>
</dbReference>
<evidence type="ECO:0000256" key="8">
    <source>
        <dbReference type="ARBA" id="ARBA00022723"/>
    </source>
</evidence>
<evidence type="ECO:0000256" key="1">
    <source>
        <dbReference type="ARBA" id="ARBA00000929"/>
    </source>
</evidence>
<protein>
    <recommendedName>
        <fullName evidence="12">Fumarate hydratase class I</fullName>
        <ecNumber evidence="12">4.2.1.2</ecNumber>
    </recommendedName>
</protein>
<evidence type="ECO:0000313" key="16">
    <source>
        <dbReference type="Proteomes" id="UP000319103"/>
    </source>
</evidence>
<evidence type="ECO:0000256" key="6">
    <source>
        <dbReference type="ARBA" id="ARBA00022485"/>
    </source>
</evidence>
<evidence type="ECO:0000256" key="12">
    <source>
        <dbReference type="PIRNR" id="PIRNR001394"/>
    </source>
</evidence>
<evidence type="ECO:0000256" key="7">
    <source>
        <dbReference type="ARBA" id="ARBA00022532"/>
    </source>
</evidence>
<dbReference type="InterPro" id="IPR004646">
    <property type="entry name" value="Fe-S_hydro-lyase_TtdA-typ_cat"/>
</dbReference>
<gene>
    <name evidence="15" type="ORF">E6W39_17025</name>
</gene>
<comment type="similarity">
    <text evidence="4 12">Belongs to the class-I fumarase family.</text>
</comment>
<comment type="cofactor">
    <cofactor evidence="2 12">
        <name>[4Fe-4S] cluster</name>
        <dbReference type="ChEBI" id="CHEBI:49883"/>
    </cofactor>
</comment>
<evidence type="ECO:0000256" key="4">
    <source>
        <dbReference type="ARBA" id="ARBA00008876"/>
    </source>
</evidence>
<evidence type="ECO:0000259" key="13">
    <source>
        <dbReference type="Pfam" id="PF05681"/>
    </source>
</evidence>
<keyword evidence="7" id="KW-0816">Tricarboxylic acid cycle</keyword>
<evidence type="ECO:0000259" key="14">
    <source>
        <dbReference type="Pfam" id="PF05683"/>
    </source>
</evidence>
<dbReference type="Gene3D" id="3.20.130.10">
    <property type="entry name" value="Fe-S hydro-lyase, tartrate dehydratase beta-type, catalytic domain"/>
    <property type="match status" value="1"/>
</dbReference>
<dbReference type="EMBL" id="VIGB01000003">
    <property type="protein sequence ID" value="TQF03617.1"/>
    <property type="molecule type" value="Genomic_DNA"/>
</dbReference>
<dbReference type="PROSITE" id="PS00163">
    <property type="entry name" value="FUMARATE_LYASES"/>
    <property type="match status" value="1"/>
</dbReference>
<feature type="domain" description="Fe-S hydro-lyase tartrate dehydratase beta-type catalytic" evidence="14">
    <location>
        <begin position="334"/>
        <end position="539"/>
    </location>
</feature>
<accession>A0A540W3V9</accession>
<keyword evidence="11 12" id="KW-0456">Lyase</keyword>
<dbReference type="GO" id="GO:0004333">
    <property type="term" value="F:fumarate hydratase activity"/>
    <property type="evidence" value="ECO:0007669"/>
    <property type="project" value="UniProtKB-UniRule"/>
</dbReference>
<dbReference type="Proteomes" id="UP000319103">
    <property type="component" value="Unassembled WGS sequence"/>
</dbReference>
<proteinExistence type="inferred from homology"/>
<comment type="subunit">
    <text evidence="5 12">Homodimer.</text>
</comment>
<dbReference type="Pfam" id="PF05681">
    <property type="entry name" value="Fumerase"/>
    <property type="match status" value="1"/>
</dbReference>
<keyword evidence="16" id="KW-1185">Reference proteome</keyword>
<keyword evidence="9 12" id="KW-0408">Iron</keyword>
<evidence type="ECO:0000256" key="10">
    <source>
        <dbReference type="ARBA" id="ARBA00023014"/>
    </source>
</evidence>
<keyword evidence="10 12" id="KW-0411">Iron-sulfur</keyword>